<dbReference type="EMBL" id="MLFT02000001">
    <property type="protein sequence ID" value="PHT60237.1"/>
    <property type="molecule type" value="Genomic_DNA"/>
</dbReference>
<dbReference type="STRING" id="33114.A0A2G2XRV8"/>
<dbReference type="InterPro" id="IPR036188">
    <property type="entry name" value="FAD/NAD-bd_sf"/>
</dbReference>
<dbReference type="PANTHER" id="PTHR42685:SF13">
    <property type="entry name" value="GERANYLGERANYL DIPHOSPHATE REDUCTASE"/>
    <property type="match status" value="1"/>
</dbReference>
<sequence length="131" mass="14261">MHIGNDHVSPDFYAWLFPKCDHVAVGMGTSAQNPISNTSTATKARANLKIEGGKVIKVEAHPMPQHPRPIRVRGQVTLVGDTAGYLTHCSGEGIYFAAKSGRLCVEAIVKATKGGENMISEDDLKREYLRK</sequence>
<reference evidence="2" key="2">
    <citation type="journal article" date="2017" name="J. Anim. Genet.">
        <title>Multiple reference genome sequences of hot pepper reveal the massive evolution of plant disease resistance genes by retroduplication.</title>
        <authorList>
            <person name="Kim S."/>
            <person name="Park J."/>
            <person name="Yeom S.-I."/>
            <person name="Kim Y.-M."/>
            <person name="Seo E."/>
            <person name="Kim K.-T."/>
            <person name="Kim M.-S."/>
            <person name="Lee J.M."/>
            <person name="Cheong K."/>
            <person name="Shin H.-S."/>
            <person name="Kim S.-B."/>
            <person name="Han K."/>
            <person name="Lee J."/>
            <person name="Park M."/>
            <person name="Lee H.-A."/>
            <person name="Lee H.-Y."/>
            <person name="Lee Y."/>
            <person name="Oh S."/>
            <person name="Lee J.H."/>
            <person name="Choi E."/>
            <person name="Choi E."/>
            <person name="Lee S.E."/>
            <person name="Jeon J."/>
            <person name="Kim H."/>
            <person name="Choi G."/>
            <person name="Song H."/>
            <person name="Lee J."/>
            <person name="Lee S.-C."/>
            <person name="Kwon J.-K."/>
            <person name="Lee H.-Y."/>
            <person name="Koo N."/>
            <person name="Hong Y."/>
            <person name="Kim R.W."/>
            <person name="Kang W.-H."/>
            <person name="Huh J.H."/>
            <person name="Kang B.-C."/>
            <person name="Yang T.-J."/>
            <person name="Lee Y.-H."/>
            <person name="Bennetzen J.L."/>
            <person name="Choi D."/>
        </authorList>
    </citation>
    <scope>NUCLEOTIDE SEQUENCE [LARGE SCALE GENOMIC DNA]</scope>
    <source>
        <strain evidence="2">cv. PBC81</strain>
    </source>
</reference>
<reference evidence="1 2" key="1">
    <citation type="journal article" date="2017" name="Genome Biol.">
        <title>New reference genome sequences of hot pepper reveal the massive evolution of plant disease-resistance genes by retroduplication.</title>
        <authorList>
            <person name="Kim S."/>
            <person name="Park J."/>
            <person name="Yeom S.I."/>
            <person name="Kim Y.M."/>
            <person name="Seo E."/>
            <person name="Kim K.T."/>
            <person name="Kim M.S."/>
            <person name="Lee J.M."/>
            <person name="Cheong K."/>
            <person name="Shin H.S."/>
            <person name="Kim S.B."/>
            <person name="Han K."/>
            <person name="Lee J."/>
            <person name="Park M."/>
            <person name="Lee H.A."/>
            <person name="Lee H.Y."/>
            <person name="Lee Y."/>
            <person name="Oh S."/>
            <person name="Lee J.H."/>
            <person name="Choi E."/>
            <person name="Choi E."/>
            <person name="Lee S.E."/>
            <person name="Jeon J."/>
            <person name="Kim H."/>
            <person name="Choi G."/>
            <person name="Song H."/>
            <person name="Lee J."/>
            <person name="Lee S.C."/>
            <person name="Kwon J.K."/>
            <person name="Lee H.Y."/>
            <person name="Koo N."/>
            <person name="Hong Y."/>
            <person name="Kim R.W."/>
            <person name="Kang W.H."/>
            <person name="Huh J.H."/>
            <person name="Kang B.C."/>
            <person name="Yang T.J."/>
            <person name="Lee Y.H."/>
            <person name="Bennetzen J.L."/>
            <person name="Choi D."/>
        </authorList>
    </citation>
    <scope>NUCLEOTIDE SEQUENCE [LARGE SCALE GENOMIC DNA]</scope>
    <source>
        <strain evidence="2">cv. PBC81</strain>
    </source>
</reference>
<dbReference type="GO" id="GO:0009535">
    <property type="term" value="C:chloroplast thylakoid membrane"/>
    <property type="evidence" value="ECO:0007669"/>
    <property type="project" value="TreeGrafter"/>
</dbReference>
<dbReference type="SUPFAM" id="SSF51905">
    <property type="entry name" value="FAD/NAD(P)-binding domain"/>
    <property type="match status" value="1"/>
</dbReference>
<keyword evidence="2" id="KW-1185">Reference proteome</keyword>
<dbReference type="OrthoDB" id="655030at2759"/>
<name>A0A2G2XRV8_CAPBA</name>
<dbReference type="Gene3D" id="3.50.50.60">
    <property type="entry name" value="FAD/NAD(P)-binding domain"/>
    <property type="match status" value="1"/>
</dbReference>
<evidence type="ECO:0000313" key="2">
    <source>
        <dbReference type="Proteomes" id="UP000224567"/>
    </source>
</evidence>
<organism evidence="1 2">
    <name type="scientific">Capsicum baccatum</name>
    <name type="common">Peruvian pepper</name>
    <dbReference type="NCBI Taxonomy" id="33114"/>
    <lineage>
        <taxon>Eukaryota</taxon>
        <taxon>Viridiplantae</taxon>
        <taxon>Streptophyta</taxon>
        <taxon>Embryophyta</taxon>
        <taxon>Tracheophyta</taxon>
        <taxon>Spermatophyta</taxon>
        <taxon>Magnoliopsida</taxon>
        <taxon>eudicotyledons</taxon>
        <taxon>Gunneridae</taxon>
        <taxon>Pentapetalae</taxon>
        <taxon>asterids</taxon>
        <taxon>lamiids</taxon>
        <taxon>Solanales</taxon>
        <taxon>Solanaceae</taxon>
        <taxon>Solanoideae</taxon>
        <taxon>Capsiceae</taxon>
        <taxon>Capsicum</taxon>
    </lineage>
</organism>
<protein>
    <submittedName>
        <fullName evidence="1">Geranylgeranyl diphosphate reductase, chloroplastic</fullName>
    </submittedName>
</protein>
<evidence type="ECO:0000313" key="1">
    <source>
        <dbReference type="EMBL" id="PHT60237.1"/>
    </source>
</evidence>
<dbReference type="PANTHER" id="PTHR42685">
    <property type="entry name" value="GERANYLGERANYL DIPHOSPHATE REDUCTASE"/>
    <property type="match status" value="1"/>
</dbReference>
<proteinExistence type="predicted"/>
<dbReference type="InterPro" id="IPR050407">
    <property type="entry name" value="Geranylgeranyl_reductase"/>
</dbReference>
<dbReference type="AlphaFoldDB" id="A0A2G2XRV8"/>
<dbReference type="GO" id="GO:0015995">
    <property type="term" value="P:chlorophyll biosynthetic process"/>
    <property type="evidence" value="ECO:0007669"/>
    <property type="project" value="TreeGrafter"/>
</dbReference>
<accession>A0A2G2XRV8</accession>
<dbReference type="Proteomes" id="UP000224567">
    <property type="component" value="Unassembled WGS sequence"/>
</dbReference>
<comment type="caution">
    <text evidence="1">The sequence shown here is derived from an EMBL/GenBank/DDBJ whole genome shotgun (WGS) entry which is preliminary data.</text>
</comment>
<gene>
    <name evidence="1" type="ORF">CQW23_02600</name>
</gene>
<dbReference type="GO" id="GO:0045550">
    <property type="term" value="F:geranylgeranyl reductase activity"/>
    <property type="evidence" value="ECO:0007669"/>
    <property type="project" value="TreeGrafter"/>
</dbReference>